<feature type="compositionally biased region" description="Polar residues" evidence="1">
    <location>
        <begin position="99"/>
        <end position="132"/>
    </location>
</feature>
<dbReference type="HOGENOM" id="CLU_836775_0_0_1"/>
<organism evidence="3">
    <name type="scientific">Candida tenuis (strain ATCC 10573 / BCRC 21748 / CBS 615 / JCM 9827 / NBRC 10315 / NRRL Y-1498 / VKM Y-70)</name>
    <name type="common">Yeast</name>
    <name type="synonym">Yamadazyma tenuis</name>
    <dbReference type="NCBI Taxonomy" id="590646"/>
    <lineage>
        <taxon>Eukaryota</taxon>
        <taxon>Fungi</taxon>
        <taxon>Dikarya</taxon>
        <taxon>Ascomycota</taxon>
        <taxon>Saccharomycotina</taxon>
        <taxon>Pichiomycetes</taxon>
        <taxon>Debaryomycetaceae</taxon>
        <taxon>Yamadazyma</taxon>
    </lineage>
</organism>
<accession>G3AW85</accession>
<proteinExistence type="predicted"/>
<dbReference type="eggNOG" id="ENOG502QVXD">
    <property type="taxonomic scope" value="Eukaryota"/>
</dbReference>
<feature type="compositionally biased region" description="Polar residues" evidence="1">
    <location>
        <begin position="24"/>
        <end position="33"/>
    </location>
</feature>
<dbReference type="STRING" id="590646.G3AW85"/>
<evidence type="ECO:0000313" key="3">
    <source>
        <dbReference type="Proteomes" id="UP000000707"/>
    </source>
</evidence>
<feature type="region of interest" description="Disordered" evidence="1">
    <location>
        <begin position="1"/>
        <end position="136"/>
    </location>
</feature>
<evidence type="ECO:0000256" key="1">
    <source>
        <dbReference type="SAM" id="MobiDB-lite"/>
    </source>
</evidence>
<feature type="compositionally biased region" description="Low complexity" evidence="1">
    <location>
        <begin position="79"/>
        <end position="93"/>
    </location>
</feature>
<feature type="compositionally biased region" description="Low complexity" evidence="1">
    <location>
        <begin position="10"/>
        <end position="23"/>
    </location>
</feature>
<keyword evidence="3" id="KW-1185">Reference proteome</keyword>
<dbReference type="EMBL" id="GL996510">
    <property type="protein sequence ID" value="EGV66481.1"/>
    <property type="molecule type" value="Genomic_DNA"/>
</dbReference>
<feature type="region of interest" description="Disordered" evidence="1">
    <location>
        <begin position="186"/>
        <end position="229"/>
    </location>
</feature>
<protein>
    <submittedName>
        <fullName evidence="2">Uncharacterized protein</fullName>
    </submittedName>
</protein>
<dbReference type="OrthoDB" id="1938591at2759"/>
<feature type="compositionally biased region" description="Low complexity" evidence="1">
    <location>
        <begin position="34"/>
        <end position="59"/>
    </location>
</feature>
<feature type="compositionally biased region" description="Polar residues" evidence="1">
    <location>
        <begin position="198"/>
        <end position="229"/>
    </location>
</feature>
<reference evidence="2 3" key="1">
    <citation type="journal article" date="2011" name="Proc. Natl. Acad. Sci. U.S.A.">
        <title>Comparative genomics of xylose-fermenting fungi for enhanced biofuel production.</title>
        <authorList>
            <person name="Wohlbach D.J."/>
            <person name="Kuo A."/>
            <person name="Sato T.K."/>
            <person name="Potts K.M."/>
            <person name="Salamov A.A."/>
            <person name="LaButti K.M."/>
            <person name="Sun H."/>
            <person name="Clum A."/>
            <person name="Pangilinan J.L."/>
            <person name="Lindquist E.A."/>
            <person name="Lucas S."/>
            <person name="Lapidus A."/>
            <person name="Jin M."/>
            <person name="Gunawan C."/>
            <person name="Balan V."/>
            <person name="Dale B.E."/>
            <person name="Jeffries T.W."/>
            <person name="Zinkel R."/>
            <person name="Barry K.W."/>
            <person name="Grigoriev I.V."/>
            <person name="Gasch A.P."/>
        </authorList>
    </citation>
    <scope>NUCLEOTIDE SEQUENCE [LARGE SCALE GENOMIC DNA]</scope>
    <source>
        <strain evidence="3">ATCC 10573 / BCRC 21748 / CBS 615 / JCM 9827 / NBRC 10315 / NRRL Y-1498 / VKM Y-70</strain>
    </source>
</reference>
<sequence length="332" mass="35400">MNMGQSQWSGPTGQPQGIPQTQPLSAPTVSQPVINSPMMNNPSSSPIMGQSASANANARAKGKRASTSSQAGRKKSTKGGAPTPGASATTPASLANAIRTPNSIPTPQVPTSQSNKNTPGDNNQSPNFQNKISGGKLNEHAIGDIFSSIDENESQVFELNKRKEMSDQDPEKFFFASLANLVEFDDSSDLKGLPTPSPSVNGKSSISSIKSLNGNSTLRTPSSPSTEWTATIKPEAIVTSFKQVSSIKEAVSMEILDVCAEIAGGVAGTDKSSGLLNGLGLKREREEEEDDLDFLFTEEKKFKPESDDTFNFLYSENLDFNQWKSHIISQGP</sequence>
<evidence type="ECO:0000313" key="2">
    <source>
        <dbReference type="EMBL" id="EGV66481.1"/>
    </source>
</evidence>
<name>G3AW85_CANTC</name>
<gene>
    <name evidence="2" type="ORF">CANTEDRAFT_128887</name>
</gene>
<dbReference type="Proteomes" id="UP000000707">
    <property type="component" value="Unassembled WGS sequence"/>
</dbReference>
<dbReference type="AlphaFoldDB" id="G3AW85"/>